<keyword evidence="4" id="KW-1185">Reference proteome</keyword>
<dbReference type="InterPro" id="IPR022096">
    <property type="entry name" value="SBF1/SBF2"/>
</dbReference>
<dbReference type="EMBL" id="BLKM01000502">
    <property type="protein sequence ID" value="GFG34761.1"/>
    <property type="molecule type" value="Genomic_DNA"/>
</dbReference>
<dbReference type="InterPro" id="IPR039872">
    <property type="entry name" value="KIAA0513"/>
</dbReference>
<evidence type="ECO:0000313" key="3">
    <source>
        <dbReference type="EMBL" id="GFG34761.1"/>
    </source>
</evidence>
<sequence>MSLVFAAAVEMVDFLNSAPKDGNDGHLRHIMGKTQGILKSRFLSVLEGSNDLLTGLSSKLESALSLSTDSVSESTVPISNVEENHKVTNCQETTEVFTRKLRFPQFGSGLSFEDYTTIARHKQEKTYSKENTCDSRSGENGLKVVGAKTSEDHSCASSESNYDTSSKFNQTIELKATGPDPYDKLQYKTEAPSSGSASDGDGYGPSTSLDLSDHDGKKYWVRSGSEGSVQSWASSLSFDSQSDEMTAEAVEFMRKFVGDLFRESSAIPLDQKSKFGQLAQHEAGRLWFARFVNAQRVHNKKVDESTFYSLVQYFAIVLFECADADDFSPAKSLMNMCFTFYHEVDVPGCEPYKEYLYTYLKDQTIWHSLRFWNAAFFDALQCERVHRPVVTREDIQHNSLEAITDEKQYQENITFGQLGTFTCNMHAFGLSRELCAEFLRKQCIIANLREAVYAFFKPCYCSGEICIYRLYTLGLLCFHLHLFKKLLKLHQKQCKTEYTISLRVLNLWHPTSGIPIMQCDVQNASYPVKDDFVQEIGKGIMPLFHETGNTQENNLNTQDI</sequence>
<dbReference type="OrthoDB" id="6268344at2759"/>
<dbReference type="Proteomes" id="UP000502823">
    <property type="component" value="Unassembled WGS sequence"/>
</dbReference>
<dbReference type="FunCoup" id="A0A6L2PQ45">
    <property type="interactions" value="20"/>
</dbReference>
<dbReference type="Pfam" id="PF12335">
    <property type="entry name" value="SBF2"/>
    <property type="match status" value="1"/>
</dbReference>
<reference evidence="4" key="1">
    <citation type="submission" date="2020-01" db="EMBL/GenBank/DDBJ databases">
        <title>Draft genome sequence of the Termite Coptotermes fromosanus.</title>
        <authorList>
            <person name="Itakura S."/>
            <person name="Yosikawa Y."/>
            <person name="Umezawa K."/>
        </authorList>
    </citation>
    <scope>NUCLEOTIDE SEQUENCE [LARGE SCALE GENOMIC DNA]</scope>
</reference>
<dbReference type="PANTHER" id="PTHR13663">
    <property type="entry name" value="SIMILAR TO RIKEN CDNA 6430548M08"/>
    <property type="match status" value="1"/>
</dbReference>
<dbReference type="PANTHER" id="PTHR13663:SF2">
    <property type="entry name" value="SIMILAR TO RIKEN CDNA 6430548M08"/>
    <property type="match status" value="1"/>
</dbReference>
<name>A0A6L2PQ45_COPFO</name>
<accession>A0A6L2PQ45</accession>
<dbReference type="AlphaFoldDB" id="A0A6L2PQ45"/>
<gene>
    <name evidence="3" type="ORF">Cfor_04640</name>
</gene>
<evidence type="ECO:0000313" key="4">
    <source>
        <dbReference type="Proteomes" id="UP000502823"/>
    </source>
</evidence>
<evidence type="ECO:0000259" key="2">
    <source>
        <dbReference type="Pfam" id="PF12335"/>
    </source>
</evidence>
<proteinExistence type="predicted"/>
<protein>
    <recommendedName>
        <fullName evidence="2">SBF1/SBF2 domain-containing protein</fullName>
    </recommendedName>
</protein>
<feature type="region of interest" description="Disordered" evidence="1">
    <location>
        <begin position="174"/>
        <end position="210"/>
    </location>
</feature>
<feature type="compositionally biased region" description="Low complexity" evidence="1">
    <location>
        <begin position="191"/>
        <end position="206"/>
    </location>
</feature>
<comment type="caution">
    <text evidence="3">The sequence shown here is derived from an EMBL/GenBank/DDBJ whole genome shotgun (WGS) entry which is preliminary data.</text>
</comment>
<dbReference type="InParanoid" id="A0A6L2PQ45"/>
<organism evidence="3 4">
    <name type="scientific">Coptotermes formosanus</name>
    <name type="common">Formosan subterranean termite</name>
    <dbReference type="NCBI Taxonomy" id="36987"/>
    <lineage>
        <taxon>Eukaryota</taxon>
        <taxon>Metazoa</taxon>
        <taxon>Ecdysozoa</taxon>
        <taxon>Arthropoda</taxon>
        <taxon>Hexapoda</taxon>
        <taxon>Insecta</taxon>
        <taxon>Pterygota</taxon>
        <taxon>Neoptera</taxon>
        <taxon>Polyneoptera</taxon>
        <taxon>Dictyoptera</taxon>
        <taxon>Blattodea</taxon>
        <taxon>Blattoidea</taxon>
        <taxon>Termitoidae</taxon>
        <taxon>Rhinotermitidae</taxon>
        <taxon>Coptotermes</taxon>
    </lineage>
</organism>
<evidence type="ECO:0000256" key="1">
    <source>
        <dbReference type="SAM" id="MobiDB-lite"/>
    </source>
</evidence>
<feature type="domain" description="SBF1/SBF2" evidence="2">
    <location>
        <begin position="277"/>
        <end position="408"/>
    </location>
</feature>